<dbReference type="Proteomes" id="UP001321749">
    <property type="component" value="Unassembled WGS sequence"/>
</dbReference>
<name>A0AAV9HR78_9PEZI</name>
<dbReference type="GO" id="GO:0016787">
    <property type="term" value="F:hydrolase activity"/>
    <property type="evidence" value="ECO:0007669"/>
    <property type="project" value="UniProtKB-KW"/>
</dbReference>
<protein>
    <submittedName>
        <fullName evidence="3">Alpha/Beta hydrolase protein</fullName>
    </submittedName>
</protein>
<proteinExistence type="inferred from homology"/>
<evidence type="ECO:0000256" key="1">
    <source>
        <dbReference type="ARBA" id="ARBA00029464"/>
    </source>
</evidence>
<dbReference type="EMBL" id="MU864990">
    <property type="protein sequence ID" value="KAK4461496.1"/>
    <property type="molecule type" value="Genomic_DNA"/>
</dbReference>
<comment type="similarity">
    <text evidence="1">Belongs to the polyketide transferase af380 family.</text>
</comment>
<dbReference type="Pfam" id="PF12146">
    <property type="entry name" value="Hydrolase_4"/>
    <property type="match status" value="1"/>
</dbReference>
<dbReference type="SUPFAM" id="SSF53474">
    <property type="entry name" value="alpha/beta-Hydrolases"/>
    <property type="match status" value="1"/>
</dbReference>
<reference evidence="3" key="2">
    <citation type="submission" date="2023-06" db="EMBL/GenBank/DDBJ databases">
        <authorList>
            <consortium name="Lawrence Berkeley National Laboratory"/>
            <person name="Mondo S.J."/>
            <person name="Hensen N."/>
            <person name="Bonometti L."/>
            <person name="Westerberg I."/>
            <person name="Brannstrom I.O."/>
            <person name="Guillou S."/>
            <person name="Cros-Aarteil S."/>
            <person name="Calhoun S."/>
            <person name="Haridas S."/>
            <person name="Kuo A."/>
            <person name="Pangilinan J."/>
            <person name="Riley R."/>
            <person name="Labutti K."/>
            <person name="Andreopoulos B."/>
            <person name="Lipzen A."/>
            <person name="Chen C."/>
            <person name="Yanf M."/>
            <person name="Daum C."/>
            <person name="Ng V."/>
            <person name="Clum A."/>
            <person name="Steindorff A."/>
            <person name="Ohm R."/>
            <person name="Martin F."/>
            <person name="Silar P."/>
            <person name="Natvig D."/>
            <person name="Lalanne C."/>
            <person name="Gautier V."/>
            <person name="Ament-Velasquez S.L."/>
            <person name="Kruys A."/>
            <person name="Hutchinson M.I."/>
            <person name="Powell A.J."/>
            <person name="Barry K."/>
            <person name="Miller A.N."/>
            <person name="Grigoriev I.V."/>
            <person name="Debuchy R."/>
            <person name="Gladieux P."/>
            <person name="Thoren M.H."/>
            <person name="Johannesson H."/>
        </authorList>
    </citation>
    <scope>NUCLEOTIDE SEQUENCE</scope>
    <source>
        <strain evidence="3">PSN324</strain>
    </source>
</reference>
<dbReference type="AlphaFoldDB" id="A0AAV9HR78"/>
<dbReference type="Gene3D" id="1.10.10.800">
    <property type="match status" value="1"/>
</dbReference>
<evidence type="ECO:0000259" key="2">
    <source>
        <dbReference type="Pfam" id="PF12146"/>
    </source>
</evidence>
<sequence length="298" mass="32589">MAQNNGKKLVECTTLDGTKISALLYTVDGPAPAIIMSHGFNCVKEMSLPEVAEGFQKHGFNVLLYDARSVGASGGQPRNLLNPFQLAEDLSDIYTYVSGLPSVDPRKVVVWGMSFGGAVTATCAAVDRRPKAVVLVCPLFHYVKPERADKAFAQIIKDRVSQLRGNEAYELPPFNAKGDNPIGMPGGVEGYNLMNAAMDAGHPTFRGRISLQTYQKLALFRPKEYVEMIKSPVMMVVPELDTVSPPEEQRETLARVKAPKREYFARGKDHMNVATGEGSKEMVAATVAFFRDALEGNM</sequence>
<evidence type="ECO:0000313" key="3">
    <source>
        <dbReference type="EMBL" id="KAK4461496.1"/>
    </source>
</evidence>
<dbReference type="Gene3D" id="3.40.50.1820">
    <property type="entry name" value="alpha/beta hydrolase"/>
    <property type="match status" value="1"/>
</dbReference>
<reference evidence="3" key="1">
    <citation type="journal article" date="2023" name="Mol. Phylogenet. Evol.">
        <title>Genome-scale phylogeny and comparative genomics of the fungal order Sordariales.</title>
        <authorList>
            <person name="Hensen N."/>
            <person name="Bonometti L."/>
            <person name="Westerberg I."/>
            <person name="Brannstrom I.O."/>
            <person name="Guillou S."/>
            <person name="Cros-Aarteil S."/>
            <person name="Calhoun S."/>
            <person name="Haridas S."/>
            <person name="Kuo A."/>
            <person name="Mondo S."/>
            <person name="Pangilinan J."/>
            <person name="Riley R."/>
            <person name="LaButti K."/>
            <person name="Andreopoulos B."/>
            <person name="Lipzen A."/>
            <person name="Chen C."/>
            <person name="Yan M."/>
            <person name="Daum C."/>
            <person name="Ng V."/>
            <person name="Clum A."/>
            <person name="Steindorff A."/>
            <person name="Ohm R.A."/>
            <person name="Martin F."/>
            <person name="Silar P."/>
            <person name="Natvig D.O."/>
            <person name="Lalanne C."/>
            <person name="Gautier V."/>
            <person name="Ament-Velasquez S.L."/>
            <person name="Kruys A."/>
            <person name="Hutchinson M.I."/>
            <person name="Powell A.J."/>
            <person name="Barry K."/>
            <person name="Miller A.N."/>
            <person name="Grigoriev I.V."/>
            <person name="Debuchy R."/>
            <person name="Gladieux P."/>
            <person name="Hiltunen Thoren M."/>
            <person name="Johannesson H."/>
        </authorList>
    </citation>
    <scope>NUCLEOTIDE SEQUENCE</scope>
    <source>
        <strain evidence="3">PSN324</strain>
    </source>
</reference>
<dbReference type="PANTHER" id="PTHR47751:SF2">
    <property type="entry name" value="DLTD N-TERMINAL DOMAIN PROTEIN (AFU_ORTHOLOGUE AFUA_8G00380)-RELATED"/>
    <property type="match status" value="1"/>
</dbReference>
<keyword evidence="4" id="KW-1185">Reference proteome</keyword>
<comment type="caution">
    <text evidence="3">The sequence shown here is derived from an EMBL/GenBank/DDBJ whole genome shotgun (WGS) entry which is preliminary data.</text>
</comment>
<dbReference type="InterPro" id="IPR022742">
    <property type="entry name" value="Hydrolase_4"/>
</dbReference>
<dbReference type="InterPro" id="IPR051411">
    <property type="entry name" value="Polyketide_trans_af380"/>
</dbReference>
<accession>A0AAV9HR78</accession>
<gene>
    <name evidence="3" type="ORF">QBC42DRAFT_306339</name>
</gene>
<evidence type="ECO:0000313" key="4">
    <source>
        <dbReference type="Proteomes" id="UP001321749"/>
    </source>
</evidence>
<organism evidence="3 4">
    <name type="scientific">Cladorrhinum samala</name>
    <dbReference type="NCBI Taxonomy" id="585594"/>
    <lineage>
        <taxon>Eukaryota</taxon>
        <taxon>Fungi</taxon>
        <taxon>Dikarya</taxon>
        <taxon>Ascomycota</taxon>
        <taxon>Pezizomycotina</taxon>
        <taxon>Sordariomycetes</taxon>
        <taxon>Sordariomycetidae</taxon>
        <taxon>Sordariales</taxon>
        <taxon>Podosporaceae</taxon>
        <taxon>Cladorrhinum</taxon>
    </lineage>
</organism>
<dbReference type="PANTHER" id="PTHR47751">
    <property type="entry name" value="SUPERFAMILY HYDROLASE, PUTATIVE (AFU_ORTHOLOGUE AFUA_2G16580)-RELATED"/>
    <property type="match status" value="1"/>
</dbReference>
<keyword evidence="3" id="KW-0378">Hydrolase</keyword>
<feature type="domain" description="Serine aminopeptidase S33" evidence="2">
    <location>
        <begin position="31"/>
        <end position="262"/>
    </location>
</feature>
<dbReference type="InterPro" id="IPR029058">
    <property type="entry name" value="AB_hydrolase_fold"/>
</dbReference>